<dbReference type="OMA" id="WPKAQFL"/>
<dbReference type="EMBL" id="CM002870">
    <property type="protein sequence ID" value="KFK42025.1"/>
    <property type="molecule type" value="Genomic_DNA"/>
</dbReference>
<name>A0A087HIS3_ARAAL</name>
<dbReference type="Gramene" id="KFK42025">
    <property type="protein sequence ID" value="KFK42025"/>
    <property type="gene ID" value="AALP_AA2G202400"/>
</dbReference>
<dbReference type="OrthoDB" id="778084at2759"/>
<dbReference type="Proteomes" id="UP000029120">
    <property type="component" value="Chromosome 2"/>
</dbReference>
<dbReference type="PANTHER" id="PTHR34660">
    <property type="entry name" value="MYB-LIKE PROTEIN X"/>
    <property type="match status" value="1"/>
</dbReference>
<gene>
    <name evidence="2" type="ordered locus">AALP_Aa2g202400</name>
</gene>
<organism evidence="2 3">
    <name type="scientific">Arabis alpina</name>
    <name type="common">Alpine rock-cress</name>
    <dbReference type="NCBI Taxonomy" id="50452"/>
    <lineage>
        <taxon>Eukaryota</taxon>
        <taxon>Viridiplantae</taxon>
        <taxon>Streptophyta</taxon>
        <taxon>Embryophyta</taxon>
        <taxon>Tracheophyta</taxon>
        <taxon>Spermatophyta</taxon>
        <taxon>Magnoliopsida</taxon>
        <taxon>eudicotyledons</taxon>
        <taxon>Gunneridae</taxon>
        <taxon>Pentapetalae</taxon>
        <taxon>rosids</taxon>
        <taxon>malvids</taxon>
        <taxon>Brassicales</taxon>
        <taxon>Brassicaceae</taxon>
        <taxon>Arabideae</taxon>
        <taxon>Arabis</taxon>
    </lineage>
</organism>
<feature type="region of interest" description="Disordered" evidence="1">
    <location>
        <begin position="23"/>
        <end position="113"/>
    </location>
</feature>
<keyword evidence="3" id="KW-1185">Reference proteome</keyword>
<protein>
    <submittedName>
        <fullName evidence="2">Uncharacterized protein</fullName>
    </submittedName>
</protein>
<feature type="compositionally biased region" description="Basic residues" evidence="1">
    <location>
        <begin position="32"/>
        <end position="59"/>
    </location>
</feature>
<evidence type="ECO:0000313" key="2">
    <source>
        <dbReference type="EMBL" id="KFK42025.1"/>
    </source>
</evidence>
<sequence length="305" mass="33809">MSTVLILRNKPSGQNLVESTKLERIDYDSKTARRKEKKEKKERRKLKKEKHEKSHKHSSRKLDNSSKNVSDESELLEKSGLTEELEEAQNQLGYLSDGSQNSKKRRRVDSPPAVQSLVKVAATPVAGNPLRIRLVFKKKEAVPTLPQENLCSTLVAPKEAVPTLPQQDLVCSTSVAKPLDVIVNSVSCSKVSEPEANLPSTSAAALVETKSRKKHKPSKEERYNALFDGWTPPSIGFGGDFSLKDDDESWLFGKKTQEKVNPKAGIKTGEDMTMSLCRAGGESSWPKAQFLSEVGIYSLPYSVPF</sequence>
<accession>A0A087HIS3</accession>
<reference evidence="3" key="1">
    <citation type="journal article" date="2015" name="Nat. Plants">
        <title>Genome expansion of Arabis alpina linked with retrotransposition and reduced symmetric DNA methylation.</title>
        <authorList>
            <person name="Willing E.M."/>
            <person name="Rawat V."/>
            <person name="Mandakova T."/>
            <person name="Maumus F."/>
            <person name="James G.V."/>
            <person name="Nordstroem K.J."/>
            <person name="Becker C."/>
            <person name="Warthmann N."/>
            <person name="Chica C."/>
            <person name="Szarzynska B."/>
            <person name="Zytnicki M."/>
            <person name="Albani M.C."/>
            <person name="Kiefer C."/>
            <person name="Bergonzi S."/>
            <person name="Castaings L."/>
            <person name="Mateos J.L."/>
            <person name="Berns M.C."/>
            <person name="Bujdoso N."/>
            <person name="Piofczyk T."/>
            <person name="de Lorenzo L."/>
            <person name="Barrero-Sicilia C."/>
            <person name="Mateos I."/>
            <person name="Piednoel M."/>
            <person name="Hagmann J."/>
            <person name="Chen-Min-Tao R."/>
            <person name="Iglesias-Fernandez R."/>
            <person name="Schuster S.C."/>
            <person name="Alonso-Blanco C."/>
            <person name="Roudier F."/>
            <person name="Carbonero P."/>
            <person name="Paz-Ares J."/>
            <person name="Davis S.J."/>
            <person name="Pecinka A."/>
            <person name="Quesneville H."/>
            <person name="Colot V."/>
            <person name="Lysak M.A."/>
            <person name="Weigel D."/>
            <person name="Coupland G."/>
            <person name="Schneeberger K."/>
        </authorList>
    </citation>
    <scope>NUCLEOTIDE SEQUENCE [LARGE SCALE GENOMIC DNA]</scope>
    <source>
        <strain evidence="3">cv. Pajares</strain>
    </source>
</reference>
<dbReference type="AlphaFoldDB" id="A0A087HIS3"/>
<feature type="compositionally biased region" description="Polar residues" evidence="1">
    <location>
        <begin position="88"/>
        <end position="101"/>
    </location>
</feature>
<proteinExistence type="predicted"/>
<dbReference type="eggNOG" id="ENOG502S556">
    <property type="taxonomic scope" value="Eukaryota"/>
</dbReference>
<evidence type="ECO:0000313" key="3">
    <source>
        <dbReference type="Proteomes" id="UP000029120"/>
    </source>
</evidence>
<evidence type="ECO:0000256" key="1">
    <source>
        <dbReference type="SAM" id="MobiDB-lite"/>
    </source>
</evidence>
<dbReference type="PANTHER" id="PTHR34660:SF7">
    <property type="entry name" value="DNA LIGASE-LIKE PROTEIN"/>
    <property type="match status" value="1"/>
</dbReference>